<keyword evidence="3" id="KW-1185">Reference proteome</keyword>
<dbReference type="AlphaFoldDB" id="A0A926JD19"/>
<comment type="caution">
    <text evidence="2">The sequence shown here is derived from an EMBL/GenBank/DDBJ whole genome shotgun (WGS) entry which is preliminary data.</text>
</comment>
<accession>A0A926JD19</accession>
<evidence type="ECO:0000313" key="3">
    <source>
        <dbReference type="Proteomes" id="UP000608594"/>
    </source>
</evidence>
<dbReference type="Pfam" id="PF05239">
    <property type="entry name" value="PRC"/>
    <property type="match status" value="1"/>
</dbReference>
<dbReference type="InterPro" id="IPR027275">
    <property type="entry name" value="PRC-brl_dom"/>
</dbReference>
<evidence type="ECO:0000259" key="1">
    <source>
        <dbReference type="Pfam" id="PF05239"/>
    </source>
</evidence>
<name>A0A926JD19_9RHOB</name>
<gene>
    <name evidence="2" type="ORF">H4P12_12585</name>
</gene>
<dbReference type="SUPFAM" id="SSF50346">
    <property type="entry name" value="PRC-barrel domain"/>
    <property type="match status" value="1"/>
</dbReference>
<evidence type="ECO:0000313" key="2">
    <source>
        <dbReference type="EMBL" id="MBC9247525.1"/>
    </source>
</evidence>
<dbReference type="InterPro" id="IPR011033">
    <property type="entry name" value="PRC_barrel-like_sf"/>
</dbReference>
<dbReference type="Gene3D" id="2.30.30.240">
    <property type="entry name" value="PRC-barrel domain"/>
    <property type="match status" value="1"/>
</dbReference>
<dbReference type="Proteomes" id="UP000608594">
    <property type="component" value="Unassembled WGS sequence"/>
</dbReference>
<reference evidence="2" key="1">
    <citation type="submission" date="2020-08" db="EMBL/GenBank/DDBJ databases">
        <title>Paracoccus amoyensis sp. nov., isolated from the surface seawater at coast of Xiamen, Fujian.</title>
        <authorList>
            <person name="Lyu L."/>
        </authorList>
    </citation>
    <scope>NUCLEOTIDE SEQUENCE</scope>
    <source>
        <strain evidence="2">11-3</strain>
    </source>
</reference>
<dbReference type="EMBL" id="JACOQL010000004">
    <property type="protein sequence ID" value="MBC9247525.1"/>
    <property type="molecule type" value="Genomic_DNA"/>
</dbReference>
<sequence length="98" mass="10543">MDHSKHVRLLDTDLTEATLNGATVYGPQDEKIGSVSEVIGTGGDAQVVLDVGGFLGIGSKPVQVSARELQFMRDANGDVHAVTSWTKDQLKEMPDYRA</sequence>
<dbReference type="RefSeq" id="WP_187794029.1">
    <property type="nucleotide sequence ID" value="NZ_JACOQL010000004.1"/>
</dbReference>
<organism evidence="2 3">
    <name type="scientific">Paracoccus amoyensis</name>
    <dbReference type="NCBI Taxonomy" id="2760093"/>
    <lineage>
        <taxon>Bacteria</taxon>
        <taxon>Pseudomonadati</taxon>
        <taxon>Pseudomonadota</taxon>
        <taxon>Alphaproteobacteria</taxon>
        <taxon>Rhodobacterales</taxon>
        <taxon>Paracoccaceae</taxon>
        <taxon>Paracoccus</taxon>
    </lineage>
</organism>
<proteinExistence type="predicted"/>
<feature type="domain" description="PRC-barrel" evidence="1">
    <location>
        <begin position="18"/>
        <end position="67"/>
    </location>
</feature>
<protein>
    <submittedName>
        <fullName evidence="2">PRC-barrel domain-containing protein</fullName>
    </submittedName>
</protein>